<reference evidence="2" key="1">
    <citation type="submission" date="2020-08" db="EMBL/GenBank/DDBJ databases">
        <title>Multicomponent nature underlies the extraordinary mechanical properties of spider dragline silk.</title>
        <authorList>
            <person name="Kono N."/>
            <person name="Nakamura H."/>
            <person name="Mori M."/>
            <person name="Yoshida Y."/>
            <person name="Ohtoshi R."/>
            <person name="Malay A.D."/>
            <person name="Moran D.A.P."/>
            <person name="Tomita M."/>
            <person name="Numata K."/>
            <person name="Arakawa K."/>
        </authorList>
    </citation>
    <scope>NUCLEOTIDE SEQUENCE</scope>
</reference>
<evidence type="ECO:0000256" key="1">
    <source>
        <dbReference type="SAM" id="MobiDB-lite"/>
    </source>
</evidence>
<evidence type="ECO:0000313" key="2">
    <source>
        <dbReference type="EMBL" id="GFY43865.1"/>
    </source>
</evidence>
<dbReference type="Proteomes" id="UP000886998">
    <property type="component" value="Unassembled WGS sequence"/>
</dbReference>
<keyword evidence="3" id="KW-1185">Reference proteome</keyword>
<dbReference type="EMBL" id="BMAV01003902">
    <property type="protein sequence ID" value="GFY43865.1"/>
    <property type="molecule type" value="Genomic_DNA"/>
</dbReference>
<proteinExistence type="predicted"/>
<evidence type="ECO:0000313" key="3">
    <source>
        <dbReference type="Proteomes" id="UP000886998"/>
    </source>
</evidence>
<name>A0A8X6WZ18_9ARAC</name>
<comment type="caution">
    <text evidence="2">The sequence shown here is derived from an EMBL/GenBank/DDBJ whole genome shotgun (WGS) entry which is preliminary data.</text>
</comment>
<accession>A0A8X6WZ18</accession>
<organism evidence="2 3">
    <name type="scientific">Trichonephila inaurata madagascariensis</name>
    <dbReference type="NCBI Taxonomy" id="2747483"/>
    <lineage>
        <taxon>Eukaryota</taxon>
        <taxon>Metazoa</taxon>
        <taxon>Ecdysozoa</taxon>
        <taxon>Arthropoda</taxon>
        <taxon>Chelicerata</taxon>
        <taxon>Arachnida</taxon>
        <taxon>Araneae</taxon>
        <taxon>Araneomorphae</taxon>
        <taxon>Entelegynae</taxon>
        <taxon>Araneoidea</taxon>
        <taxon>Nephilidae</taxon>
        <taxon>Trichonephila</taxon>
        <taxon>Trichonephila inaurata</taxon>
    </lineage>
</organism>
<dbReference type="AlphaFoldDB" id="A0A8X6WZ18"/>
<gene>
    <name evidence="2" type="ORF">TNIN_252061</name>
</gene>
<protein>
    <submittedName>
        <fullName evidence="2">Uncharacterized protein</fullName>
    </submittedName>
</protein>
<feature type="region of interest" description="Disordered" evidence="1">
    <location>
        <begin position="1"/>
        <end position="23"/>
    </location>
</feature>
<dbReference type="OrthoDB" id="10500290at2759"/>
<sequence length="216" mass="24163">MGLWRSRGRSSQSGSFSPAKASRISHQCNRWNTFPQASLTQTKVKKPFATWTNRARSVQYHNEASDGKRKGAIFTAHCPPLDCPGGKMAIQAVEAKLTNAVPIQPFKRGPGGAVYVGERVTQNFGPHQPGRVASLSDCLSHRHARLITPGVSSEWTLYVDLNARKSHRTACRCLYEGRDYSQHDVTCEITRPQSYEARLDDFERSFAHHQPLSRSL</sequence>